<evidence type="ECO:0000256" key="6">
    <source>
        <dbReference type="ARBA" id="ARBA00022692"/>
    </source>
</evidence>
<dbReference type="GO" id="GO:0046677">
    <property type="term" value="P:response to antibiotic"/>
    <property type="evidence" value="ECO:0007669"/>
    <property type="project" value="UniProtKB-KW"/>
</dbReference>
<sequence>MKKFFRYVSQSIAGMIGLSVYILADTYFISSYAGTDGLAVLNLILPLYGLLNALGNMIAVGCATRYSIRQAAGKDVSSFFLQAIFWNFIFALPFTFFGLFFPKQVLAILGANAELQNLGMSYVRIILGSAFLFMANSSMTAFTRNDKNPSMAMVGSLMGSLFNIVFDYIFMFPMDLGMTGAALATALSPVVTSLVCTLHFRSPKNTIAFRWQSPRFKHLCACCKLGFSAFVGDLTSAVTISTFNGLILGLSGNIGVAAYGVIANVSSVCTCVFNGLAQGSQPLISNSYGKRDIHKLQSYLHYGIVSALVLAVLIVASIIFQSDFCIALFNRENDPILYQYAKEGIPLYFIGFLAAGLNILMVSYFSATNNPRPAFICSLLRGTIAIVFFAFLLSSLLKMPGVWLSFPASEAFTFLVVLYFYRKERKEMKLHLEAQHEGK</sequence>
<dbReference type="InterPro" id="IPR002528">
    <property type="entry name" value="MATE_fam"/>
</dbReference>
<keyword evidence="4" id="KW-0813">Transport</keyword>
<feature type="transmembrane region" description="Helical" evidence="10">
    <location>
        <begin position="256"/>
        <end position="277"/>
    </location>
</feature>
<comment type="subcellular location">
    <subcellularLocation>
        <location evidence="1">Cell membrane</location>
        <topology evidence="1">Multi-pass membrane protein</topology>
    </subcellularLocation>
</comment>
<evidence type="ECO:0000256" key="1">
    <source>
        <dbReference type="ARBA" id="ARBA00004651"/>
    </source>
</evidence>
<dbReference type="GO" id="GO:0015297">
    <property type="term" value="F:antiporter activity"/>
    <property type="evidence" value="ECO:0007669"/>
    <property type="project" value="InterPro"/>
</dbReference>
<evidence type="ECO:0000256" key="8">
    <source>
        <dbReference type="ARBA" id="ARBA00023136"/>
    </source>
</evidence>
<dbReference type="PANTHER" id="PTHR43823">
    <property type="entry name" value="SPORULATION PROTEIN YKVU"/>
    <property type="match status" value="1"/>
</dbReference>
<dbReference type="InterPro" id="IPR045070">
    <property type="entry name" value="MATE_MepA-like"/>
</dbReference>
<feature type="transmembrane region" description="Helical" evidence="10">
    <location>
        <begin position="298"/>
        <end position="320"/>
    </location>
</feature>
<organism evidence="11 12">
    <name type="scientific">Oribacterium sinus</name>
    <dbReference type="NCBI Taxonomy" id="237576"/>
    <lineage>
        <taxon>Bacteria</taxon>
        <taxon>Bacillati</taxon>
        <taxon>Bacillota</taxon>
        <taxon>Clostridia</taxon>
        <taxon>Lachnospirales</taxon>
        <taxon>Lachnospiraceae</taxon>
        <taxon>Oribacterium</taxon>
    </lineage>
</organism>
<name>A0A7W9W0P9_9FIRM</name>
<feature type="transmembrane region" description="Helical" evidence="10">
    <location>
        <begin position="379"/>
        <end position="397"/>
    </location>
</feature>
<dbReference type="InterPro" id="IPR048279">
    <property type="entry name" value="MdtK-like"/>
</dbReference>
<dbReference type="PANTHER" id="PTHR43823:SF3">
    <property type="entry name" value="MULTIDRUG EXPORT PROTEIN MEPA"/>
    <property type="match status" value="1"/>
</dbReference>
<feature type="transmembrane region" description="Helical" evidence="10">
    <location>
        <begin position="221"/>
        <end position="250"/>
    </location>
</feature>
<feature type="transmembrane region" description="Helical" evidence="10">
    <location>
        <begin position="79"/>
        <end position="101"/>
    </location>
</feature>
<evidence type="ECO:0000256" key="2">
    <source>
        <dbReference type="ARBA" id="ARBA00008417"/>
    </source>
</evidence>
<feature type="transmembrane region" description="Helical" evidence="10">
    <location>
        <begin position="176"/>
        <end position="200"/>
    </location>
</feature>
<protein>
    <recommendedName>
        <fullName evidence="3">Multidrug export protein MepA</fullName>
    </recommendedName>
</protein>
<comment type="caution">
    <text evidence="11">The sequence shown here is derived from an EMBL/GenBank/DDBJ whole genome shotgun (WGS) entry which is preliminary data.</text>
</comment>
<comment type="similarity">
    <text evidence="2">Belongs to the multi antimicrobial extrusion (MATE) (TC 2.A.66.1) family. MepA subfamily.</text>
</comment>
<keyword evidence="6 10" id="KW-0812">Transmembrane</keyword>
<keyword evidence="5" id="KW-1003">Cell membrane</keyword>
<keyword evidence="7 10" id="KW-1133">Transmembrane helix</keyword>
<dbReference type="CDD" id="cd13143">
    <property type="entry name" value="MATE_MepA_like"/>
    <property type="match status" value="1"/>
</dbReference>
<feature type="transmembrane region" description="Helical" evidence="10">
    <location>
        <begin position="403"/>
        <end position="421"/>
    </location>
</feature>
<feature type="transmembrane region" description="Helical" evidence="10">
    <location>
        <begin position="151"/>
        <end position="170"/>
    </location>
</feature>
<evidence type="ECO:0000256" key="9">
    <source>
        <dbReference type="ARBA" id="ARBA00023251"/>
    </source>
</evidence>
<dbReference type="GO" id="GO:0042910">
    <property type="term" value="F:xenobiotic transmembrane transporter activity"/>
    <property type="evidence" value="ECO:0007669"/>
    <property type="project" value="InterPro"/>
</dbReference>
<keyword evidence="9" id="KW-0046">Antibiotic resistance</keyword>
<feature type="transmembrane region" description="Helical" evidence="10">
    <location>
        <begin position="121"/>
        <end position="139"/>
    </location>
</feature>
<feature type="transmembrane region" description="Helical" evidence="10">
    <location>
        <begin position="345"/>
        <end position="367"/>
    </location>
</feature>
<dbReference type="GeneID" id="85014628"/>
<dbReference type="EMBL" id="JACHHH010000004">
    <property type="protein sequence ID" value="MBB6041106.1"/>
    <property type="molecule type" value="Genomic_DNA"/>
</dbReference>
<reference evidence="11 12" key="1">
    <citation type="submission" date="2020-08" db="EMBL/GenBank/DDBJ databases">
        <title>Genomic Encyclopedia of Type Strains, Phase IV (KMG-IV): sequencing the most valuable type-strain genomes for metagenomic binning, comparative biology and taxonomic classification.</title>
        <authorList>
            <person name="Goeker M."/>
        </authorList>
    </citation>
    <scope>NUCLEOTIDE SEQUENCE [LARGE SCALE GENOMIC DNA]</scope>
    <source>
        <strain evidence="11 12">DSM 17245</strain>
    </source>
</reference>
<dbReference type="GO" id="GO:0005886">
    <property type="term" value="C:plasma membrane"/>
    <property type="evidence" value="ECO:0007669"/>
    <property type="project" value="UniProtKB-SubCell"/>
</dbReference>
<evidence type="ECO:0000256" key="7">
    <source>
        <dbReference type="ARBA" id="ARBA00022989"/>
    </source>
</evidence>
<evidence type="ECO:0000313" key="11">
    <source>
        <dbReference type="EMBL" id="MBB6041106.1"/>
    </source>
</evidence>
<evidence type="ECO:0000256" key="4">
    <source>
        <dbReference type="ARBA" id="ARBA00022448"/>
    </source>
</evidence>
<proteinExistence type="inferred from homology"/>
<evidence type="ECO:0000313" key="12">
    <source>
        <dbReference type="Proteomes" id="UP000522163"/>
    </source>
</evidence>
<dbReference type="Proteomes" id="UP000522163">
    <property type="component" value="Unassembled WGS sequence"/>
</dbReference>
<evidence type="ECO:0000256" key="5">
    <source>
        <dbReference type="ARBA" id="ARBA00022475"/>
    </source>
</evidence>
<gene>
    <name evidence="11" type="ORF">HNQ46_001078</name>
</gene>
<evidence type="ECO:0000256" key="3">
    <source>
        <dbReference type="ARBA" id="ARBA00022106"/>
    </source>
</evidence>
<dbReference type="PIRSF" id="PIRSF006603">
    <property type="entry name" value="DinF"/>
    <property type="match status" value="1"/>
</dbReference>
<feature type="transmembrane region" description="Helical" evidence="10">
    <location>
        <begin position="12"/>
        <end position="33"/>
    </location>
</feature>
<accession>A0A7W9W0P9</accession>
<feature type="transmembrane region" description="Helical" evidence="10">
    <location>
        <begin position="45"/>
        <end position="67"/>
    </location>
</feature>
<dbReference type="InterPro" id="IPR051327">
    <property type="entry name" value="MATE_MepA_subfamily"/>
</dbReference>
<evidence type="ECO:0000256" key="10">
    <source>
        <dbReference type="SAM" id="Phobius"/>
    </source>
</evidence>
<dbReference type="Pfam" id="PF01554">
    <property type="entry name" value="MatE"/>
    <property type="match status" value="2"/>
</dbReference>
<dbReference type="AlphaFoldDB" id="A0A7W9W0P9"/>
<keyword evidence="8 10" id="KW-0472">Membrane</keyword>
<dbReference type="RefSeq" id="WP_183683645.1">
    <property type="nucleotide sequence ID" value="NZ_JACHHH010000004.1"/>
</dbReference>